<keyword evidence="5 6" id="KW-0449">Lipoprotein</keyword>
<dbReference type="GO" id="GO:0016020">
    <property type="term" value="C:membrane"/>
    <property type="evidence" value="ECO:0007669"/>
    <property type="project" value="UniProtKB-SubCell"/>
</dbReference>
<dbReference type="PIRSF" id="PIRSF002854">
    <property type="entry name" value="MetQ"/>
    <property type="match status" value="1"/>
</dbReference>
<evidence type="ECO:0000313" key="11">
    <source>
        <dbReference type="Proteomes" id="UP000037269"/>
    </source>
</evidence>
<evidence type="ECO:0000256" key="6">
    <source>
        <dbReference type="PIRNR" id="PIRNR002854"/>
    </source>
</evidence>
<feature type="chain" id="PRO_5038208504" description="Lipoprotein" evidence="8">
    <location>
        <begin position="21"/>
        <end position="281"/>
    </location>
</feature>
<evidence type="ECO:0000256" key="5">
    <source>
        <dbReference type="ARBA" id="ARBA00023288"/>
    </source>
</evidence>
<dbReference type="PANTHER" id="PTHR30429:SF0">
    <property type="entry name" value="METHIONINE-BINDING LIPOPROTEIN METQ"/>
    <property type="match status" value="1"/>
</dbReference>
<organism evidence="9 11">
    <name type="scientific">Aneurinibacillus migulanus</name>
    <name type="common">Bacillus migulanus</name>
    <dbReference type="NCBI Taxonomy" id="47500"/>
    <lineage>
        <taxon>Bacteria</taxon>
        <taxon>Bacillati</taxon>
        <taxon>Bacillota</taxon>
        <taxon>Bacilli</taxon>
        <taxon>Bacillales</taxon>
        <taxon>Paenibacillaceae</taxon>
        <taxon>Aneurinibacillus group</taxon>
        <taxon>Aneurinibacillus</taxon>
    </lineage>
</organism>
<evidence type="ECO:0000256" key="8">
    <source>
        <dbReference type="SAM" id="SignalP"/>
    </source>
</evidence>
<dbReference type="Proteomes" id="UP000037269">
    <property type="component" value="Unassembled WGS sequence"/>
</dbReference>
<evidence type="ECO:0000313" key="10">
    <source>
        <dbReference type="EMBL" id="SDI58111.1"/>
    </source>
</evidence>
<proteinExistence type="inferred from homology"/>
<evidence type="ECO:0000313" key="12">
    <source>
        <dbReference type="Proteomes" id="UP000182836"/>
    </source>
</evidence>
<dbReference type="GeneID" id="42303700"/>
<evidence type="ECO:0000256" key="1">
    <source>
        <dbReference type="ARBA" id="ARBA00004635"/>
    </source>
</evidence>
<evidence type="ECO:0000313" key="9">
    <source>
        <dbReference type="EMBL" id="KON99261.1"/>
    </source>
</evidence>
<comment type="subcellular location">
    <subcellularLocation>
        <location evidence="1">Membrane</location>
        <topology evidence="1">Lipid-anchor</topology>
    </subcellularLocation>
</comment>
<keyword evidence="11" id="KW-1185">Reference proteome</keyword>
<reference evidence="9 11" key="1">
    <citation type="submission" date="2015-07" db="EMBL/GenBank/DDBJ databases">
        <title>Fjat-14205 dsm 2895.</title>
        <authorList>
            <person name="Liu B."/>
            <person name="Wang J."/>
            <person name="Zhu Y."/>
            <person name="Liu G."/>
            <person name="Chen Q."/>
            <person name="Chen Z."/>
            <person name="Lan J."/>
            <person name="Che J."/>
            <person name="Ge C."/>
            <person name="Shi H."/>
            <person name="Pan Z."/>
            <person name="Liu X."/>
        </authorList>
    </citation>
    <scope>NUCLEOTIDE SEQUENCE [LARGE SCALE GENOMIC DNA]</scope>
    <source>
        <strain evidence="9 11">DSM 2895</strain>
    </source>
</reference>
<evidence type="ECO:0000256" key="2">
    <source>
        <dbReference type="ARBA" id="ARBA00022729"/>
    </source>
</evidence>
<dbReference type="PROSITE" id="PS51257">
    <property type="entry name" value="PROKAR_LIPOPROTEIN"/>
    <property type="match status" value="1"/>
</dbReference>
<dbReference type="OrthoDB" id="9812878at2"/>
<dbReference type="PATRIC" id="fig|47500.8.peg.1267"/>
<feature type="lipid moiety-binding region" description="S-diacylglycerol cysteine" evidence="7">
    <location>
        <position position="22"/>
    </location>
</feature>
<reference evidence="10 12" key="2">
    <citation type="submission" date="2016-10" db="EMBL/GenBank/DDBJ databases">
        <authorList>
            <person name="de Groot N.N."/>
        </authorList>
    </citation>
    <scope>NUCLEOTIDE SEQUENCE [LARGE SCALE GENOMIC DNA]</scope>
    <source>
        <strain evidence="10 12">DSM 2895</strain>
    </source>
</reference>
<comment type="similarity">
    <text evidence="6">Belongs to the nlpA lipoprotein family.</text>
</comment>
<dbReference type="Pfam" id="PF03180">
    <property type="entry name" value="Lipoprotein_9"/>
    <property type="match status" value="1"/>
</dbReference>
<evidence type="ECO:0000256" key="3">
    <source>
        <dbReference type="ARBA" id="ARBA00023136"/>
    </source>
</evidence>
<keyword evidence="2 8" id="KW-0732">Signal</keyword>
<dbReference type="STRING" id="47500.AF333_00525"/>
<accession>A0A0D1WK78</accession>
<protein>
    <recommendedName>
        <fullName evidence="6">Lipoprotein</fullName>
    </recommendedName>
</protein>
<keyword evidence="3" id="KW-0472">Membrane</keyword>
<sequence length="281" mass="31201">MKKKPLILIGLIILLTAFLAACGGQKDEQTAAKPQEQGDTKEVVIGATAGPYSDQVNRGIKPVLEKKGYSVKVVEFNDYVQPNQALAEGSLSANVFQHVIYLKNFAKEHNLPIEDLIQVPTAPIGIYSHKHKSLDEVQPGATVSLPNDPTNQARALVMMQNFGWIKLKDGVDLLRVSEKDVTENKKNIKLLPLEAAQLPRSLDDADYAFVNGNFAIASGLKLTEALDLEKIPDEYMNLVAIKTADKDKQFVKDLVEAYKSQEFKDVIDKEFQGFIKPDYMK</sequence>
<dbReference type="EMBL" id="LGUG01000002">
    <property type="protein sequence ID" value="KON99261.1"/>
    <property type="molecule type" value="Genomic_DNA"/>
</dbReference>
<gene>
    <name evidence="9" type="ORF">AF333_00525</name>
    <name evidence="10" type="ORF">SAMN04487909_105181</name>
</gene>
<dbReference type="RefSeq" id="WP_043063857.1">
    <property type="nucleotide sequence ID" value="NZ_BJOA01000247.1"/>
</dbReference>
<dbReference type="EMBL" id="FNED01000005">
    <property type="protein sequence ID" value="SDI58111.1"/>
    <property type="molecule type" value="Genomic_DNA"/>
</dbReference>
<dbReference type="PANTHER" id="PTHR30429">
    <property type="entry name" value="D-METHIONINE-BINDING LIPOPROTEIN METQ"/>
    <property type="match status" value="1"/>
</dbReference>
<dbReference type="AlphaFoldDB" id="A0A0D1WK78"/>
<evidence type="ECO:0000256" key="4">
    <source>
        <dbReference type="ARBA" id="ARBA00023139"/>
    </source>
</evidence>
<feature type="signal peptide" evidence="8">
    <location>
        <begin position="1"/>
        <end position="20"/>
    </location>
</feature>
<evidence type="ECO:0000256" key="7">
    <source>
        <dbReference type="PIRSR" id="PIRSR002854-1"/>
    </source>
</evidence>
<dbReference type="InterPro" id="IPR004872">
    <property type="entry name" value="Lipoprotein_NlpA"/>
</dbReference>
<keyword evidence="4" id="KW-0564">Palmitate</keyword>
<dbReference type="Gene3D" id="3.40.190.10">
    <property type="entry name" value="Periplasmic binding protein-like II"/>
    <property type="match status" value="2"/>
</dbReference>
<dbReference type="Proteomes" id="UP000182836">
    <property type="component" value="Unassembled WGS sequence"/>
</dbReference>
<dbReference type="SUPFAM" id="SSF53850">
    <property type="entry name" value="Periplasmic binding protein-like II"/>
    <property type="match status" value="1"/>
</dbReference>
<name>A0A0D1WK78_ANEMI</name>